<dbReference type="Proteomes" id="UP000077202">
    <property type="component" value="Unassembled WGS sequence"/>
</dbReference>
<comment type="similarity">
    <text evidence="1 3">Belongs to the glycosyl hydrolase 1 family.</text>
</comment>
<organism evidence="5 6">
    <name type="scientific">Marchantia polymorpha subsp. ruderalis</name>
    <dbReference type="NCBI Taxonomy" id="1480154"/>
    <lineage>
        <taxon>Eukaryota</taxon>
        <taxon>Viridiplantae</taxon>
        <taxon>Streptophyta</taxon>
        <taxon>Embryophyta</taxon>
        <taxon>Marchantiophyta</taxon>
        <taxon>Marchantiopsida</taxon>
        <taxon>Marchantiidae</taxon>
        <taxon>Marchantiales</taxon>
        <taxon>Marchantiaceae</taxon>
        <taxon>Marchantia</taxon>
    </lineage>
</organism>
<keyword evidence="4" id="KW-0732">Signal</keyword>
<keyword evidence="2" id="KW-0378">Hydrolase</keyword>
<feature type="signal peptide" evidence="4">
    <location>
        <begin position="1"/>
        <end position="31"/>
    </location>
</feature>
<evidence type="ECO:0000313" key="5">
    <source>
        <dbReference type="EMBL" id="OAE28471.1"/>
    </source>
</evidence>
<comment type="caution">
    <text evidence="5">The sequence shown here is derived from an EMBL/GenBank/DDBJ whole genome shotgun (WGS) entry which is preliminary data.</text>
</comment>
<dbReference type="EMBL" id="LVLJ01001739">
    <property type="protein sequence ID" value="OAE28471.1"/>
    <property type="molecule type" value="Genomic_DNA"/>
</dbReference>
<evidence type="ECO:0000256" key="2">
    <source>
        <dbReference type="ARBA" id="ARBA00022801"/>
    </source>
</evidence>
<dbReference type="AlphaFoldDB" id="A0A176W777"/>
<dbReference type="InterPro" id="IPR017853">
    <property type="entry name" value="GH"/>
</dbReference>
<evidence type="ECO:0000256" key="3">
    <source>
        <dbReference type="RuleBase" id="RU003690"/>
    </source>
</evidence>
<dbReference type="GO" id="GO:0008422">
    <property type="term" value="F:beta-glucosidase activity"/>
    <property type="evidence" value="ECO:0007669"/>
    <property type="project" value="TreeGrafter"/>
</dbReference>
<dbReference type="GO" id="GO:0005975">
    <property type="term" value="P:carbohydrate metabolic process"/>
    <property type="evidence" value="ECO:0007669"/>
    <property type="project" value="InterPro"/>
</dbReference>
<dbReference type="PANTHER" id="PTHR10353:SF310">
    <property type="entry name" value="BETA-GLUCOSIDASE 42"/>
    <property type="match status" value="1"/>
</dbReference>
<name>A0A176W777_MARPO</name>
<dbReference type="InterPro" id="IPR001360">
    <property type="entry name" value="Glyco_hydro_1"/>
</dbReference>
<reference evidence="5" key="1">
    <citation type="submission" date="2016-03" db="EMBL/GenBank/DDBJ databases">
        <title>Mechanisms controlling the formation of the plant cell surface in tip-growing cells are functionally conserved among land plants.</title>
        <authorList>
            <person name="Honkanen S."/>
            <person name="Jones V.A."/>
            <person name="Morieri G."/>
            <person name="Champion C."/>
            <person name="Hetherington A.J."/>
            <person name="Kelly S."/>
            <person name="Saint-Marcoux D."/>
            <person name="Proust H."/>
            <person name="Prescott H."/>
            <person name="Dolan L."/>
        </authorList>
    </citation>
    <scope>NUCLEOTIDE SEQUENCE [LARGE SCALE GENOMIC DNA]</scope>
    <source>
        <tissue evidence="5">Whole gametophyte</tissue>
    </source>
</reference>
<gene>
    <name evidence="5" type="ORF">AXG93_115s1620</name>
</gene>
<protein>
    <recommendedName>
        <fullName evidence="7">Beta-glucosidase</fullName>
    </recommendedName>
</protein>
<dbReference type="Pfam" id="PF00232">
    <property type="entry name" value="Glyco_hydro_1"/>
    <property type="match status" value="1"/>
</dbReference>
<feature type="chain" id="PRO_5008052302" description="Beta-glucosidase" evidence="4">
    <location>
        <begin position="32"/>
        <end position="561"/>
    </location>
</feature>
<proteinExistence type="inferred from homology"/>
<evidence type="ECO:0008006" key="7">
    <source>
        <dbReference type="Google" id="ProtNLM"/>
    </source>
</evidence>
<evidence type="ECO:0000313" key="6">
    <source>
        <dbReference type="Proteomes" id="UP000077202"/>
    </source>
</evidence>
<evidence type="ECO:0000256" key="4">
    <source>
        <dbReference type="SAM" id="SignalP"/>
    </source>
</evidence>
<dbReference type="SUPFAM" id="SSF51445">
    <property type="entry name" value="(Trans)glycosidases"/>
    <property type="match status" value="1"/>
</dbReference>
<evidence type="ECO:0000256" key="1">
    <source>
        <dbReference type="ARBA" id="ARBA00010838"/>
    </source>
</evidence>
<accession>A0A176W777</accession>
<dbReference type="FunFam" id="3.20.20.80:FF:000020">
    <property type="entry name" value="Beta-glucosidase 12"/>
    <property type="match status" value="1"/>
</dbReference>
<dbReference type="PANTHER" id="PTHR10353">
    <property type="entry name" value="GLYCOSYL HYDROLASE"/>
    <property type="match status" value="1"/>
</dbReference>
<sequence>MGGHIPPFLKKGFYVLLIVPLFALVFSHSQSWVMESEKMACIDPDGKDATGFHRSDFPKDFVFGTATSAYQGSMFKQDGDAIFAAKVLDIEGAIEEGGRGLTIWDTFTQTPGKIAGNTSGDIAVDSYHRYKDDIELLKDLNVDAYRFSIAWSRIIPDGIGQTVNMEGIAHYNRVIDALLSKGIKPYVTLYHWDLPQPLQDKLGGWTSPEIVSHFTYYAQICFASFGDRVKNWITFNEPTQFCFNGYGNGVHAPGRTSDRTLSAVGDSATEPYLAAHNVLLSHAATVELYRSNYQEKQGGTIGFTIDCEWAEPLSDSQEDKKAQERRLAFQLGWWLDPIFFGDYPAQMRENIGDRLPTFTEAQKLLLRDSLDFIGLNHYTSRWVTSNPLPEDPSQSNYWVDQGIQTTIEKDGVQIGQRAQSFWLYVVPWGLQKLIEHVWEKYKAPIYICENGMDGPNNETIPLEQYLNDTERVDFYNDYLRSVQGAIQNGADVRTYFAWSLMDNFEWAVGFTSRFGLYHVDFETLKRTPKNSAKWFSKFLQPRDTTPCQLGPFYFRSIPDWK</sequence>
<dbReference type="Gene3D" id="3.20.20.80">
    <property type="entry name" value="Glycosidases"/>
    <property type="match status" value="1"/>
</dbReference>
<dbReference type="PRINTS" id="PR00131">
    <property type="entry name" value="GLHYDRLASE1"/>
</dbReference>
<keyword evidence="6" id="KW-1185">Reference proteome</keyword>